<dbReference type="SMART" id="SM00327">
    <property type="entry name" value="VWA"/>
    <property type="match status" value="1"/>
</dbReference>
<dbReference type="SUPFAM" id="SSF53300">
    <property type="entry name" value="vWA-like"/>
    <property type="match status" value="1"/>
</dbReference>
<sequence>MLDELDQRLNLLELKCRRPVEHLLAGEYRSIFRGRGIEFEDVRPYQPGDDVRTMDWKVTARTGTPHIKRYVEEREQFFYLLVDVSASMRHGSHSDKSKTVSEICALLTMAAIKNQDRVGLILFSDEIEQIVPAAKGRSHAMRIMDELINFQPKGSGTNFTEALGRFVHIASKRSVVFVVSDFFTENYTQELQNLACRHDVNAIHIAQKPFDPAAGLSLVRMQDAESGQQRIVDLKAQPQAGVEHHLQLKREMLESGVNLLSLQVGADCVQALAGFFQQRQRQSADATGG</sequence>
<dbReference type="Pfam" id="PF01882">
    <property type="entry name" value="DUF58"/>
    <property type="match status" value="1"/>
</dbReference>
<dbReference type="PANTHER" id="PTHR33608">
    <property type="entry name" value="BLL2464 PROTEIN"/>
    <property type="match status" value="1"/>
</dbReference>
<accession>A0ABU1AZE2</accession>
<dbReference type="CDD" id="cd00198">
    <property type="entry name" value="vWFA"/>
    <property type="match status" value="1"/>
</dbReference>
<evidence type="ECO:0000313" key="3">
    <source>
        <dbReference type="Proteomes" id="UP001225316"/>
    </source>
</evidence>
<comment type="caution">
    <text evidence="2">The sequence shown here is derived from an EMBL/GenBank/DDBJ whole genome shotgun (WGS) entry which is preliminary data.</text>
</comment>
<dbReference type="RefSeq" id="WP_308952438.1">
    <property type="nucleotide sequence ID" value="NZ_JARXHW010000079.1"/>
</dbReference>
<dbReference type="Gene3D" id="3.40.50.410">
    <property type="entry name" value="von Willebrand factor, type A domain"/>
    <property type="match status" value="1"/>
</dbReference>
<dbReference type="Proteomes" id="UP001225316">
    <property type="component" value="Unassembled WGS sequence"/>
</dbReference>
<dbReference type="InterPro" id="IPR002035">
    <property type="entry name" value="VWF_A"/>
</dbReference>
<dbReference type="EMBL" id="JARXHW010000079">
    <property type="protein sequence ID" value="MDQ8209521.1"/>
    <property type="molecule type" value="Genomic_DNA"/>
</dbReference>
<evidence type="ECO:0000259" key="1">
    <source>
        <dbReference type="SMART" id="SM00327"/>
    </source>
</evidence>
<dbReference type="InterPro" id="IPR036465">
    <property type="entry name" value="vWFA_dom_sf"/>
</dbReference>
<proteinExistence type="predicted"/>
<dbReference type="PANTHER" id="PTHR33608:SF6">
    <property type="entry name" value="BLL2464 PROTEIN"/>
    <property type="match status" value="1"/>
</dbReference>
<feature type="domain" description="VWFA" evidence="1">
    <location>
        <begin position="75"/>
        <end position="240"/>
    </location>
</feature>
<organism evidence="2 3">
    <name type="scientific">Thalassobacterium maritimum</name>
    <dbReference type="NCBI Taxonomy" id="3041265"/>
    <lineage>
        <taxon>Bacteria</taxon>
        <taxon>Pseudomonadati</taxon>
        <taxon>Verrucomicrobiota</taxon>
        <taxon>Opitutia</taxon>
        <taxon>Puniceicoccales</taxon>
        <taxon>Coraliomargaritaceae</taxon>
        <taxon>Thalassobacterium</taxon>
    </lineage>
</organism>
<dbReference type="InterPro" id="IPR002881">
    <property type="entry name" value="DUF58"/>
</dbReference>
<name>A0ABU1AZE2_9BACT</name>
<reference evidence="2 3" key="1">
    <citation type="submission" date="2023-04" db="EMBL/GenBank/DDBJ databases">
        <title>A novel bacteria isolated from coastal sediment.</title>
        <authorList>
            <person name="Liu X.-J."/>
            <person name="Du Z.-J."/>
        </authorList>
    </citation>
    <scope>NUCLEOTIDE SEQUENCE [LARGE SCALE GENOMIC DNA]</scope>
    <source>
        <strain evidence="2 3">SDUM461003</strain>
    </source>
</reference>
<evidence type="ECO:0000313" key="2">
    <source>
        <dbReference type="EMBL" id="MDQ8209521.1"/>
    </source>
</evidence>
<gene>
    <name evidence="2" type="ORF">QEH52_18495</name>
</gene>
<protein>
    <submittedName>
        <fullName evidence="2">DUF58 domain-containing protein</fullName>
    </submittedName>
</protein>
<keyword evidence="3" id="KW-1185">Reference proteome</keyword>